<keyword evidence="2" id="KW-0812">Transmembrane</keyword>
<keyword evidence="2" id="KW-1133">Transmembrane helix</keyword>
<evidence type="ECO:0000256" key="1">
    <source>
        <dbReference type="SAM" id="MobiDB-lite"/>
    </source>
</evidence>
<dbReference type="Proteomes" id="UP000799444">
    <property type="component" value="Unassembled WGS sequence"/>
</dbReference>
<feature type="transmembrane region" description="Helical" evidence="2">
    <location>
        <begin position="209"/>
        <end position="227"/>
    </location>
</feature>
<dbReference type="OrthoDB" id="5597489at2759"/>
<feature type="domain" description="DUF7719" evidence="3">
    <location>
        <begin position="161"/>
        <end position="228"/>
    </location>
</feature>
<evidence type="ECO:0000313" key="4">
    <source>
        <dbReference type="EMBL" id="KAF2733565.1"/>
    </source>
</evidence>
<dbReference type="Pfam" id="PF24841">
    <property type="entry name" value="DUF7719"/>
    <property type="match status" value="1"/>
</dbReference>
<gene>
    <name evidence="4" type="ORF">EJ04DRAFT_513073</name>
</gene>
<dbReference type="EMBL" id="ML996159">
    <property type="protein sequence ID" value="KAF2733565.1"/>
    <property type="molecule type" value="Genomic_DNA"/>
</dbReference>
<protein>
    <recommendedName>
        <fullName evidence="3">DUF7719 domain-containing protein</fullName>
    </recommendedName>
</protein>
<evidence type="ECO:0000256" key="2">
    <source>
        <dbReference type="SAM" id="Phobius"/>
    </source>
</evidence>
<organism evidence="4 5">
    <name type="scientific">Polyplosphaeria fusca</name>
    <dbReference type="NCBI Taxonomy" id="682080"/>
    <lineage>
        <taxon>Eukaryota</taxon>
        <taxon>Fungi</taxon>
        <taxon>Dikarya</taxon>
        <taxon>Ascomycota</taxon>
        <taxon>Pezizomycotina</taxon>
        <taxon>Dothideomycetes</taxon>
        <taxon>Pleosporomycetidae</taxon>
        <taxon>Pleosporales</taxon>
        <taxon>Tetraplosphaeriaceae</taxon>
        <taxon>Polyplosphaeria</taxon>
    </lineage>
</organism>
<dbReference type="PANTHER" id="PTHR37846:SF1">
    <property type="entry name" value="DEACETYLASE-LIKE PROTEIN"/>
    <property type="match status" value="1"/>
</dbReference>
<reference evidence="4" key="1">
    <citation type="journal article" date="2020" name="Stud. Mycol.">
        <title>101 Dothideomycetes genomes: a test case for predicting lifestyles and emergence of pathogens.</title>
        <authorList>
            <person name="Haridas S."/>
            <person name="Albert R."/>
            <person name="Binder M."/>
            <person name="Bloem J."/>
            <person name="Labutti K."/>
            <person name="Salamov A."/>
            <person name="Andreopoulos B."/>
            <person name="Baker S."/>
            <person name="Barry K."/>
            <person name="Bills G."/>
            <person name="Bluhm B."/>
            <person name="Cannon C."/>
            <person name="Castanera R."/>
            <person name="Culley D."/>
            <person name="Daum C."/>
            <person name="Ezra D."/>
            <person name="Gonzalez J."/>
            <person name="Henrissat B."/>
            <person name="Kuo A."/>
            <person name="Liang C."/>
            <person name="Lipzen A."/>
            <person name="Lutzoni F."/>
            <person name="Magnuson J."/>
            <person name="Mondo S."/>
            <person name="Nolan M."/>
            <person name="Ohm R."/>
            <person name="Pangilinan J."/>
            <person name="Park H.-J."/>
            <person name="Ramirez L."/>
            <person name="Alfaro M."/>
            <person name="Sun H."/>
            <person name="Tritt A."/>
            <person name="Yoshinaga Y."/>
            <person name="Zwiers L.-H."/>
            <person name="Turgeon B."/>
            <person name="Goodwin S."/>
            <person name="Spatafora J."/>
            <person name="Crous P."/>
            <person name="Grigoriev I."/>
        </authorList>
    </citation>
    <scope>NUCLEOTIDE SEQUENCE</scope>
    <source>
        <strain evidence="4">CBS 125425</strain>
    </source>
</reference>
<dbReference type="InterPro" id="IPR056136">
    <property type="entry name" value="DUF7719"/>
</dbReference>
<evidence type="ECO:0000313" key="5">
    <source>
        <dbReference type="Proteomes" id="UP000799444"/>
    </source>
</evidence>
<sequence length="233" mass="26289">MAGNRKERRAAAKNDKKPSSSTTTSFEPSTEIDEDGVEYILRQPDWTSGPKGKTLFDLAAERQKELDKQNPSRRNVNLGNTPPGERPFNDEDPIGPLGDAILYSISLAMLHLTLDVIVYSQYREEVLWAEVFLRAGKAMPIFALLVYVTHVDISKRVPLLRNLIFAVVSTVAGCYFLYFANEHGYFFVMKAAPPIGSLWMWSLIETDKWFALISAISCLAYAWWNSYDVLGVN</sequence>
<keyword evidence="5" id="KW-1185">Reference proteome</keyword>
<dbReference type="PANTHER" id="PTHR37846">
    <property type="entry name" value="YALI0B21296P"/>
    <property type="match status" value="1"/>
</dbReference>
<name>A0A9P4QW56_9PLEO</name>
<feature type="compositionally biased region" description="Basic and acidic residues" evidence="1">
    <location>
        <begin position="59"/>
        <end position="70"/>
    </location>
</feature>
<keyword evidence="2" id="KW-0472">Membrane</keyword>
<accession>A0A9P4QW56</accession>
<proteinExistence type="predicted"/>
<comment type="caution">
    <text evidence="4">The sequence shown here is derived from an EMBL/GenBank/DDBJ whole genome shotgun (WGS) entry which is preliminary data.</text>
</comment>
<feature type="transmembrane region" description="Helical" evidence="2">
    <location>
        <begin position="159"/>
        <end position="178"/>
    </location>
</feature>
<dbReference type="AlphaFoldDB" id="A0A9P4QW56"/>
<feature type="compositionally biased region" description="Low complexity" evidence="1">
    <location>
        <begin position="19"/>
        <end position="29"/>
    </location>
</feature>
<feature type="region of interest" description="Disordered" evidence="1">
    <location>
        <begin position="1"/>
        <end position="91"/>
    </location>
</feature>
<evidence type="ECO:0000259" key="3">
    <source>
        <dbReference type="Pfam" id="PF24841"/>
    </source>
</evidence>
<feature type="compositionally biased region" description="Basic and acidic residues" evidence="1">
    <location>
        <begin position="9"/>
        <end position="18"/>
    </location>
</feature>